<evidence type="ECO:0000313" key="2">
    <source>
        <dbReference type="EMBL" id="KAK9695912.1"/>
    </source>
</evidence>
<protein>
    <submittedName>
        <fullName evidence="2">Uncharacterized protein</fullName>
    </submittedName>
</protein>
<organism evidence="2 3">
    <name type="scientific">Popillia japonica</name>
    <name type="common">Japanese beetle</name>
    <dbReference type="NCBI Taxonomy" id="7064"/>
    <lineage>
        <taxon>Eukaryota</taxon>
        <taxon>Metazoa</taxon>
        <taxon>Ecdysozoa</taxon>
        <taxon>Arthropoda</taxon>
        <taxon>Hexapoda</taxon>
        <taxon>Insecta</taxon>
        <taxon>Pterygota</taxon>
        <taxon>Neoptera</taxon>
        <taxon>Endopterygota</taxon>
        <taxon>Coleoptera</taxon>
        <taxon>Polyphaga</taxon>
        <taxon>Scarabaeiformia</taxon>
        <taxon>Scarabaeidae</taxon>
        <taxon>Rutelinae</taxon>
        <taxon>Popillia</taxon>
    </lineage>
</organism>
<reference evidence="2 3" key="1">
    <citation type="journal article" date="2024" name="BMC Genomics">
        <title>De novo assembly and annotation of Popillia japonica's genome with initial clues to its potential as an invasive pest.</title>
        <authorList>
            <person name="Cucini C."/>
            <person name="Boschi S."/>
            <person name="Funari R."/>
            <person name="Cardaioli E."/>
            <person name="Iannotti N."/>
            <person name="Marturano G."/>
            <person name="Paoli F."/>
            <person name="Bruttini M."/>
            <person name="Carapelli A."/>
            <person name="Frati F."/>
            <person name="Nardi F."/>
        </authorList>
    </citation>
    <scope>NUCLEOTIDE SEQUENCE [LARGE SCALE GENOMIC DNA]</scope>
    <source>
        <strain evidence="2">DMR45628</strain>
    </source>
</reference>
<name>A0AAW1J0A2_POPJA</name>
<comment type="caution">
    <text evidence="2">The sequence shown here is derived from an EMBL/GenBank/DDBJ whole genome shotgun (WGS) entry which is preliminary data.</text>
</comment>
<dbReference type="AlphaFoldDB" id="A0AAW1J0A2"/>
<proteinExistence type="predicted"/>
<dbReference type="EMBL" id="JASPKY010000467">
    <property type="protein sequence ID" value="KAK9695912.1"/>
    <property type="molecule type" value="Genomic_DNA"/>
</dbReference>
<keyword evidence="3" id="KW-1185">Reference proteome</keyword>
<sequence length="120" mass="13854">MRINLLSILEQNRIRLGNCNSPIIGTTTDFKPPRQFLHERESFRSPPWHHPIFHLKYDHANQSSRERALGLPHGITQSFTSNTTMRINLLSILEQRKRASDPPMASPNLSPQIRPCESIF</sequence>
<accession>A0AAW1J0A2</accession>
<feature type="region of interest" description="Disordered" evidence="1">
    <location>
        <begin position="98"/>
        <end position="120"/>
    </location>
</feature>
<evidence type="ECO:0000256" key="1">
    <source>
        <dbReference type="SAM" id="MobiDB-lite"/>
    </source>
</evidence>
<dbReference type="Proteomes" id="UP001458880">
    <property type="component" value="Unassembled WGS sequence"/>
</dbReference>
<gene>
    <name evidence="2" type="ORF">QE152_g32253</name>
</gene>
<evidence type="ECO:0000313" key="3">
    <source>
        <dbReference type="Proteomes" id="UP001458880"/>
    </source>
</evidence>